<name>A0A0P4RE95_9ACTN</name>
<comment type="caution">
    <text evidence="2">The sequence shown here is derived from an EMBL/GenBank/DDBJ whole genome shotgun (WGS) entry which is preliminary data.</text>
</comment>
<dbReference type="AlphaFoldDB" id="A0A0P4RE95"/>
<accession>A0A0P4RE95</accession>
<dbReference type="EMBL" id="BBNO01000008">
    <property type="protein sequence ID" value="GAO11578.1"/>
    <property type="molecule type" value="Genomic_DNA"/>
</dbReference>
<dbReference type="Proteomes" id="UP000048965">
    <property type="component" value="Unassembled WGS sequence"/>
</dbReference>
<evidence type="ECO:0008006" key="4">
    <source>
        <dbReference type="Google" id="ProtNLM"/>
    </source>
</evidence>
<organism evidence="2 3">
    <name type="scientific">Streptomyces lydicamycinicus</name>
    <dbReference type="NCBI Taxonomy" id="1546107"/>
    <lineage>
        <taxon>Bacteria</taxon>
        <taxon>Bacillati</taxon>
        <taxon>Actinomycetota</taxon>
        <taxon>Actinomycetes</taxon>
        <taxon>Kitasatosporales</taxon>
        <taxon>Streptomycetaceae</taxon>
        <taxon>Streptomyces</taxon>
    </lineage>
</organism>
<keyword evidence="1" id="KW-0732">Signal</keyword>
<feature type="signal peptide" evidence="1">
    <location>
        <begin position="1"/>
        <end position="28"/>
    </location>
</feature>
<protein>
    <recommendedName>
        <fullName evidence="4">Lipoprotein</fullName>
    </recommendedName>
</protein>
<gene>
    <name evidence="2" type="ORF">TPA0598_08_04890</name>
</gene>
<evidence type="ECO:0000256" key="1">
    <source>
        <dbReference type="SAM" id="SignalP"/>
    </source>
</evidence>
<evidence type="ECO:0000313" key="3">
    <source>
        <dbReference type="Proteomes" id="UP000048965"/>
    </source>
</evidence>
<evidence type="ECO:0000313" key="2">
    <source>
        <dbReference type="EMBL" id="GAO11578.1"/>
    </source>
</evidence>
<dbReference type="PROSITE" id="PS51257">
    <property type="entry name" value="PROKAR_LIPOPROTEIN"/>
    <property type="match status" value="1"/>
</dbReference>
<reference evidence="3" key="1">
    <citation type="submission" date="2014-09" db="EMBL/GenBank/DDBJ databases">
        <title>Whole genome shotgun sequence of Streptomyces sp. NBRC 110027.</title>
        <authorList>
            <person name="Komaki H."/>
            <person name="Ichikawa N."/>
            <person name="Katano-Makiyama Y."/>
            <person name="Hosoyama A."/>
            <person name="Hashimoto M."/>
            <person name="Uohara A."/>
            <person name="Kitahashi Y."/>
            <person name="Ohji S."/>
            <person name="Kimura A."/>
            <person name="Yamazoe A."/>
            <person name="Igarashi Y."/>
            <person name="Fujita N."/>
        </authorList>
    </citation>
    <scope>NUCLEOTIDE SEQUENCE [LARGE SCALE GENOMIC DNA]</scope>
    <source>
        <strain evidence="3">NBRC 110027</strain>
    </source>
</reference>
<feature type="chain" id="PRO_5006068684" description="Lipoprotein" evidence="1">
    <location>
        <begin position="29"/>
        <end position="154"/>
    </location>
</feature>
<proteinExistence type="predicted"/>
<reference evidence="2 3" key="2">
    <citation type="journal article" date="2015" name="Stand. Genomic Sci.">
        <title>Draft genome sequence of marine-derived Streptomyces sp. TP-A0598, a producer of anti-MRSA antibiotic lydicamycins.</title>
        <authorList>
            <person name="Komaki H."/>
            <person name="Ichikawa N."/>
            <person name="Hosoyama A."/>
            <person name="Fujita N."/>
            <person name="Igarashi Y."/>
        </authorList>
    </citation>
    <scope>NUCLEOTIDE SEQUENCE [LARGE SCALE GENOMIC DNA]</scope>
    <source>
        <strain evidence="2 3">NBRC 110027</strain>
    </source>
</reference>
<keyword evidence="3" id="KW-1185">Reference proteome</keyword>
<sequence length="154" mass="16529">MVPRTWSRNVMAGVVLAAGIGLTGCASAEDAKPETKNFSFGGRTLNVRSHGLPTDLVAAERTDVKVTRWFDVGMGADEESSWSLKKGILDLQAKCSKIANCDVRFRVEVPKSLKVLRNGRATDLKGAKNKAAGAMPAATVPVVRSWGQEARHHA</sequence>